<feature type="repeat" description="PPR" evidence="2">
    <location>
        <begin position="93"/>
        <end position="123"/>
    </location>
</feature>
<feature type="repeat" description="PPR" evidence="2">
    <location>
        <begin position="22"/>
        <end position="56"/>
    </location>
</feature>
<dbReference type="InterPro" id="IPR002885">
    <property type="entry name" value="PPR_rpt"/>
</dbReference>
<keyword evidence="1" id="KW-0677">Repeat</keyword>
<feature type="repeat" description="PPR" evidence="2">
    <location>
        <begin position="124"/>
        <end position="158"/>
    </location>
</feature>
<dbReference type="AlphaFoldDB" id="A0A8K0HXA1"/>
<dbReference type="InterPro" id="IPR011990">
    <property type="entry name" value="TPR-like_helical_dom_sf"/>
</dbReference>
<dbReference type="InterPro" id="IPR046960">
    <property type="entry name" value="PPR_At4g14850-like_plant"/>
</dbReference>
<dbReference type="PANTHER" id="PTHR47926:SF492">
    <property type="entry name" value="DYW DOMAIN-CONTAINING PROTEIN"/>
    <property type="match status" value="1"/>
</dbReference>
<dbReference type="PROSITE" id="PS51375">
    <property type="entry name" value="PPR"/>
    <property type="match status" value="3"/>
</dbReference>
<evidence type="ECO:0000256" key="1">
    <source>
        <dbReference type="ARBA" id="ARBA00022737"/>
    </source>
</evidence>
<evidence type="ECO:0000313" key="3">
    <source>
        <dbReference type="EMBL" id="KAG1328312.1"/>
    </source>
</evidence>
<reference evidence="3" key="2">
    <citation type="submission" date="2019-07" db="EMBL/GenBank/DDBJ databases">
        <authorList>
            <person name="Yang Y."/>
            <person name="Bocs S."/>
            <person name="Baudouin L."/>
        </authorList>
    </citation>
    <scope>NUCLEOTIDE SEQUENCE</scope>
    <source>
        <tissue evidence="3">Spear leaf of Hainan Tall coconut</tissue>
    </source>
</reference>
<accession>A0A8K0HXA1</accession>
<sequence length="215" mass="24003">MYAKCGDMNASKRMFDEMPQRNLVSWNAMIVGFVRNKLYDKAIWTFRALLLDGSVSPDQVSISSVLSACANSGGLDFGRRVHAHVVKLGLESVAYVKNSLMDMYSKCGRFEEALGLFDIMNERDVVTWNTMMMGWVQNDHFEEACSCFQAMMREEILPDEATFSTVLHASASLAAWGQGAAIHTLIIKTGFGDETPSKCRIVDSYDCSLPAAWPW</sequence>
<dbReference type="PANTHER" id="PTHR47926">
    <property type="entry name" value="PENTATRICOPEPTIDE REPEAT-CONTAINING PROTEIN"/>
    <property type="match status" value="1"/>
</dbReference>
<dbReference type="OrthoDB" id="1853681at2759"/>
<dbReference type="FunFam" id="1.25.40.10:FF:000382">
    <property type="entry name" value="Pentatricopeptide repeat-containing protein"/>
    <property type="match status" value="1"/>
</dbReference>
<keyword evidence="4" id="KW-1185">Reference proteome</keyword>
<dbReference type="GO" id="GO:0003723">
    <property type="term" value="F:RNA binding"/>
    <property type="evidence" value="ECO:0007669"/>
    <property type="project" value="InterPro"/>
</dbReference>
<dbReference type="Pfam" id="PF13041">
    <property type="entry name" value="PPR_2"/>
    <property type="match status" value="1"/>
</dbReference>
<dbReference type="GO" id="GO:0009451">
    <property type="term" value="P:RNA modification"/>
    <property type="evidence" value="ECO:0007669"/>
    <property type="project" value="InterPro"/>
</dbReference>
<gene>
    <name evidence="3" type="ORF">COCNU_01G022460</name>
</gene>
<dbReference type="Pfam" id="PF01535">
    <property type="entry name" value="PPR"/>
    <property type="match status" value="2"/>
</dbReference>
<dbReference type="NCBIfam" id="TIGR00756">
    <property type="entry name" value="PPR"/>
    <property type="match status" value="2"/>
</dbReference>
<comment type="caution">
    <text evidence="3">The sequence shown here is derived from an EMBL/GenBank/DDBJ whole genome shotgun (WGS) entry which is preliminary data.</text>
</comment>
<organism evidence="3 4">
    <name type="scientific">Cocos nucifera</name>
    <name type="common">Coconut palm</name>
    <dbReference type="NCBI Taxonomy" id="13894"/>
    <lineage>
        <taxon>Eukaryota</taxon>
        <taxon>Viridiplantae</taxon>
        <taxon>Streptophyta</taxon>
        <taxon>Embryophyta</taxon>
        <taxon>Tracheophyta</taxon>
        <taxon>Spermatophyta</taxon>
        <taxon>Magnoliopsida</taxon>
        <taxon>Liliopsida</taxon>
        <taxon>Arecaceae</taxon>
        <taxon>Arecoideae</taxon>
        <taxon>Cocoseae</taxon>
        <taxon>Attaleinae</taxon>
        <taxon>Cocos</taxon>
    </lineage>
</organism>
<evidence type="ECO:0000313" key="4">
    <source>
        <dbReference type="Proteomes" id="UP000797356"/>
    </source>
</evidence>
<name>A0A8K0HXA1_COCNU</name>
<dbReference type="Proteomes" id="UP000797356">
    <property type="component" value="Chromosome 1"/>
</dbReference>
<protein>
    <submittedName>
        <fullName evidence="3">Putative Pentatricopeptide repeat-containing protein DOT4, chloroplastic</fullName>
    </submittedName>
</protein>
<dbReference type="Gene3D" id="1.25.40.10">
    <property type="entry name" value="Tetratricopeptide repeat domain"/>
    <property type="match status" value="2"/>
</dbReference>
<proteinExistence type="predicted"/>
<dbReference type="EMBL" id="CM017872">
    <property type="protein sequence ID" value="KAG1328312.1"/>
    <property type="molecule type" value="Genomic_DNA"/>
</dbReference>
<reference evidence="3" key="1">
    <citation type="journal article" date="2017" name="Gigascience">
        <title>The genome draft of coconut (Cocos nucifera).</title>
        <authorList>
            <person name="Xiao Y."/>
            <person name="Xu P."/>
            <person name="Fan H."/>
            <person name="Baudouin L."/>
            <person name="Xia W."/>
            <person name="Bocs S."/>
            <person name="Xu J."/>
            <person name="Li Q."/>
            <person name="Guo A."/>
            <person name="Zhou L."/>
            <person name="Li J."/>
            <person name="Wu Y."/>
            <person name="Ma Z."/>
            <person name="Armero A."/>
            <person name="Issali A.E."/>
            <person name="Liu N."/>
            <person name="Peng M."/>
            <person name="Yang Y."/>
        </authorList>
    </citation>
    <scope>NUCLEOTIDE SEQUENCE</scope>
    <source>
        <tissue evidence="3">Spear leaf of Hainan Tall coconut</tissue>
    </source>
</reference>
<evidence type="ECO:0000256" key="2">
    <source>
        <dbReference type="PROSITE-ProRule" id="PRU00708"/>
    </source>
</evidence>